<evidence type="ECO:0000313" key="2">
    <source>
        <dbReference type="EMBL" id="KAK4078101.1"/>
    </source>
</evidence>
<organism evidence="2 3">
    <name type="scientific">Purpureocillium lilacinum</name>
    <name type="common">Paecilomyces lilacinus</name>
    <dbReference type="NCBI Taxonomy" id="33203"/>
    <lineage>
        <taxon>Eukaryota</taxon>
        <taxon>Fungi</taxon>
        <taxon>Dikarya</taxon>
        <taxon>Ascomycota</taxon>
        <taxon>Pezizomycotina</taxon>
        <taxon>Sordariomycetes</taxon>
        <taxon>Hypocreomycetidae</taxon>
        <taxon>Hypocreales</taxon>
        <taxon>Ophiocordycipitaceae</taxon>
        <taxon>Purpureocillium</taxon>
    </lineage>
</organism>
<proteinExistence type="predicted"/>
<reference evidence="2 3" key="1">
    <citation type="journal article" date="2024" name="Microbiol. Resour. Announc.">
        <title>Genome annotations for the ascomycete fungi Trichoderma harzianum, Trichoderma aggressivum, and Purpureocillium lilacinum.</title>
        <authorList>
            <person name="Beijen E.P.W."/>
            <person name="Ohm R.A."/>
        </authorList>
    </citation>
    <scope>NUCLEOTIDE SEQUENCE [LARGE SCALE GENOMIC DNA]</scope>
    <source>
        <strain evidence="2 3">CBS 150709</strain>
    </source>
</reference>
<comment type="caution">
    <text evidence="2">The sequence shown here is derived from an EMBL/GenBank/DDBJ whole genome shotgun (WGS) entry which is preliminary data.</text>
</comment>
<evidence type="ECO:0000256" key="1">
    <source>
        <dbReference type="SAM" id="MobiDB-lite"/>
    </source>
</evidence>
<keyword evidence="3" id="KW-1185">Reference proteome</keyword>
<evidence type="ECO:0008006" key="4">
    <source>
        <dbReference type="Google" id="ProtNLM"/>
    </source>
</evidence>
<dbReference type="Proteomes" id="UP001287286">
    <property type="component" value="Unassembled WGS sequence"/>
</dbReference>
<dbReference type="EMBL" id="JAWRVI010000086">
    <property type="protein sequence ID" value="KAK4078101.1"/>
    <property type="molecule type" value="Genomic_DNA"/>
</dbReference>
<gene>
    <name evidence="2" type="ORF">Purlil1_12070</name>
</gene>
<name>A0ABR0BHX4_PURLI</name>
<protein>
    <recommendedName>
        <fullName evidence="4">C2H2-type domain-containing protein</fullName>
    </recommendedName>
</protein>
<feature type="region of interest" description="Disordered" evidence="1">
    <location>
        <begin position="177"/>
        <end position="203"/>
    </location>
</feature>
<evidence type="ECO:0000313" key="3">
    <source>
        <dbReference type="Proteomes" id="UP001287286"/>
    </source>
</evidence>
<sequence>MGPTTVHHPRCTCSAFFETNDDLEKHLDENLEQERFRDQWIQWLETEVRRYRSHRKIAHDEFSEERNTLSSDNRGDAIRPAERSISAELRCPSCERTQPFKTKQKLRVHYEQHVSCHETCVHCTKVFRVVRELRRHTETCTGNEERKISYMRLTSDELRELADKQLDLALREKARKRMLPESDINTEESQPQPKARRPNSDLECENSLRRGEIPLAAILPTITTPATALTHMRNVDALQEPQQLLGNSADQINALDLVEDFDAPLMRIMNGVPFDQWEAEVQHDGILSSNDASAC</sequence>
<accession>A0ABR0BHX4</accession>